<feature type="signal peptide" evidence="1">
    <location>
        <begin position="1"/>
        <end position="21"/>
    </location>
</feature>
<accession>A0A4V2YZ33</accession>
<keyword evidence="1" id="KW-0732">Signal</keyword>
<feature type="domain" description="DM13" evidence="2">
    <location>
        <begin position="44"/>
        <end position="138"/>
    </location>
</feature>
<evidence type="ECO:0000313" key="4">
    <source>
        <dbReference type="Proteomes" id="UP000295479"/>
    </source>
</evidence>
<proteinExistence type="predicted"/>
<evidence type="ECO:0000313" key="3">
    <source>
        <dbReference type="EMBL" id="TDD95557.1"/>
    </source>
</evidence>
<gene>
    <name evidence="3" type="ORF">E0F76_13925</name>
</gene>
<dbReference type="PROSITE" id="PS51549">
    <property type="entry name" value="DM13"/>
    <property type="match status" value="1"/>
</dbReference>
<protein>
    <recommendedName>
        <fullName evidence="2">DM13 domain-containing protein</fullName>
    </recommendedName>
</protein>
<dbReference type="RefSeq" id="WP_132007250.1">
    <property type="nucleotide sequence ID" value="NZ_SMFK01000010.1"/>
</dbReference>
<evidence type="ECO:0000259" key="2">
    <source>
        <dbReference type="PROSITE" id="PS51549"/>
    </source>
</evidence>
<dbReference type="AlphaFoldDB" id="A0A4V2YZ33"/>
<dbReference type="Pfam" id="PF10517">
    <property type="entry name" value="DM13"/>
    <property type="match status" value="1"/>
</dbReference>
<organism evidence="3 4">
    <name type="scientific">Flavobacterium cellulosilyticum</name>
    <dbReference type="NCBI Taxonomy" id="2541731"/>
    <lineage>
        <taxon>Bacteria</taxon>
        <taxon>Pseudomonadati</taxon>
        <taxon>Bacteroidota</taxon>
        <taxon>Flavobacteriia</taxon>
        <taxon>Flavobacteriales</taxon>
        <taxon>Flavobacteriaceae</taxon>
        <taxon>Flavobacterium</taxon>
    </lineage>
</organism>
<dbReference type="InterPro" id="IPR019545">
    <property type="entry name" value="DM13_domain"/>
</dbReference>
<dbReference type="OrthoDB" id="155521at2"/>
<name>A0A4V2YZ33_9FLAO</name>
<dbReference type="EMBL" id="SMFK01000010">
    <property type="protein sequence ID" value="TDD95557.1"/>
    <property type="molecule type" value="Genomic_DNA"/>
</dbReference>
<evidence type="ECO:0000256" key="1">
    <source>
        <dbReference type="SAM" id="SignalP"/>
    </source>
</evidence>
<sequence>MKTIFILFPFLLLLTSCEVQGDLTRDNEQFVSIPKDIAVLKYSGSFVPTSGINAAGMAKIYIENSQYKLELSNFSVTNGPDLKVYLSKSNAPTDFVNLGNLTSSTVYLIPQNVDVSTYKFVLIHCQQYNHLFAIAELTNN</sequence>
<keyword evidence="4" id="KW-1185">Reference proteome</keyword>
<feature type="chain" id="PRO_5020598016" description="DM13 domain-containing protein" evidence="1">
    <location>
        <begin position="22"/>
        <end position="140"/>
    </location>
</feature>
<comment type="caution">
    <text evidence="3">The sequence shown here is derived from an EMBL/GenBank/DDBJ whole genome shotgun (WGS) entry which is preliminary data.</text>
</comment>
<dbReference type="PROSITE" id="PS51257">
    <property type="entry name" value="PROKAR_LIPOPROTEIN"/>
    <property type="match status" value="1"/>
</dbReference>
<reference evidence="3 4" key="1">
    <citation type="submission" date="2019-03" db="EMBL/GenBank/DDBJ databases">
        <title>Flavobacterium AR-3-4 sp. nov. isolated from arctic soil.</title>
        <authorList>
            <person name="Chaudhary D.K."/>
        </authorList>
    </citation>
    <scope>NUCLEOTIDE SEQUENCE [LARGE SCALE GENOMIC DNA]</scope>
    <source>
        <strain evidence="3 4">AR-3-4</strain>
    </source>
</reference>
<dbReference type="Proteomes" id="UP000295479">
    <property type="component" value="Unassembled WGS sequence"/>
</dbReference>